<protein>
    <submittedName>
        <fullName evidence="1">Uncharacterized protein</fullName>
    </submittedName>
</protein>
<proteinExistence type="predicted"/>
<gene>
    <name evidence="1" type="ORF">NDU88_004483</name>
</gene>
<reference evidence="1" key="1">
    <citation type="journal article" date="2022" name="bioRxiv">
        <title>Sequencing and chromosome-scale assembly of the giantPleurodeles waltlgenome.</title>
        <authorList>
            <person name="Brown T."/>
            <person name="Elewa A."/>
            <person name="Iarovenko S."/>
            <person name="Subramanian E."/>
            <person name="Araus A.J."/>
            <person name="Petzold A."/>
            <person name="Susuki M."/>
            <person name="Suzuki K.-i.T."/>
            <person name="Hayashi T."/>
            <person name="Toyoda A."/>
            <person name="Oliveira C."/>
            <person name="Osipova E."/>
            <person name="Leigh N.D."/>
            <person name="Simon A."/>
            <person name="Yun M.H."/>
        </authorList>
    </citation>
    <scope>NUCLEOTIDE SEQUENCE</scope>
    <source>
        <strain evidence="1">20211129_DDA</strain>
        <tissue evidence="1">Liver</tissue>
    </source>
</reference>
<evidence type="ECO:0000313" key="1">
    <source>
        <dbReference type="EMBL" id="KAJ1151703.1"/>
    </source>
</evidence>
<dbReference type="EMBL" id="JANPWB010000009">
    <property type="protein sequence ID" value="KAJ1151703.1"/>
    <property type="molecule type" value="Genomic_DNA"/>
</dbReference>
<evidence type="ECO:0000313" key="2">
    <source>
        <dbReference type="Proteomes" id="UP001066276"/>
    </source>
</evidence>
<keyword evidence="2" id="KW-1185">Reference proteome</keyword>
<dbReference type="AlphaFoldDB" id="A0AAV7RIA2"/>
<organism evidence="1 2">
    <name type="scientific">Pleurodeles waltl</name>
    <name type="common">Iberian ribbed newt</name>
    <dbReference type="NCBI Taxonomy" id="8319"/>
    <lineage>
        <taxon>Eukaryota</taxon>
        <taxon>Metazoa</taxon>
        <taxon>Chordata</taxon>
        <taxon>Craniata</taxon>
        <taxon>Vertebrata</taxon>
        <taxon>Euteleostomi</taxon>
        <taxon>Amphibia</taxon>
        <taxon>Batrachia</taxon>
        <taxon>Caudata</taxon>
        <taxon>Salamandroidea</taxon>
        <taxon>Salamandridae</taxon>
        <taxon>Pleurodelinae</taxon>
        <taxon>Pleurodeles</taxon>
    </lineage>
</organism>
<accession>A0AAV7RIA2</accession>
<comment type="caution">
    <text evidence="1">The sequence shown here is derived from an EMBL/GenBank/DDBJ whole genome shotgun (WGS) entry which is preliminary data.</text>
</comment>
<dbReference type="Proteomes" id="UP001066276">
    <property type="component" value="Chromosome 5"/>
</dbReference>
<sequence>MPREAGALVAYLGAGDGTKITGTVPVALFANYYQELYEADPTSPREDLHTFIQDLTMPRLSPEDRDSLEVEVIYEELLAVLAQLQAGKAPGPNKFQTEFRRLVWPQSGPLLLEVFR</sequence>
<name>A0AAV7RIA2_PLEWA</name>